<dbReference type="Pfam" id="PF03259">
    <property type="entry name" value="Robl_LC7"/>
    <property type="match status" value="1"/>
</dbReference>
<protein>
    <submittedName>
        <fullName evidence="2">Roadblock/LC7 domain-containing protein</fullName>
    </submittedName>
</protein>
<dbReference type="InterPro" id="IPR053141">
    <property type="entry name" value="Mycobact_SerProt_Inhib_Rv3364c"/>
</dbReference>
<evidence type="ECO:0000313" key="2">
    <source>
        <dbReference type="EMBL" id="USY19897.1"/>
    </source>
</evidence>
<feature type="domain" description="Roadblock/LAMTOR2" evidence="1">
    <location>
        <begin position="14"/>
        <end position="104"/>
    </location>
</feature>
<reference evidence="2" key="1">
    <citation type="submission" date="2022-06" db="EMBL/GenBank/DDBJ databases">
        <authorList>
            <person name="Ping M."/>
        </authorList>
    </citation>
    <scope>NUCLEOTIDE SEQUENCE</scope>
    <source>
        <strain evidence="2">JCM11759T</strain>
    </source>
</reference>
<dbReference type="PANTHER" id="PTHR36222">
    <property type="entry name" value="SERINE PROTEASE INHIBITOR RV3364C"/>
    <property type="match status" value="1"/>
</dbReference>
<dbReference type="RefSeq" id="WP_254419044.1">
    <property type="nucleotide sequence ID" value="NZ_BAAAJB010000018.1"/>
</dbReference>
<dbReference type="Gene3D" id="3.30.450.30">
    <property type="entry name" value="Dynein light chain 2a, cytoplasmic"/>
    <property type="match status" value="1"/>
</dbReference>
<proteinExistence type="predicted"/>
<dbReference type="InterPro" id="IPR004942">
    <property type="entry name" value="Roadblock/LAMTOR2_dom"/>
</dbReference>
<dbReference type="PANTHER" id="PTHR36222:SF1">
    <property type="entry name" value="SERINE PROTEASE INHIBITOR RV3364C"/>
    <property type="match status" value="1"/>
</dbReference>
<evidence type="ECO:0000259" key="1">
    <source>
        <dbReference type="SMART" id="SM00960"/>
    </source>
</evidence>
<organism evidence="2 3">
    <name type="scientific">Nocardiopsis exhalans</name>
    <dbReference type="NCBI Taxonomy" id="163604"/>
    <lineage>
        <taxon>Bacteria</taxon>
        <taxon>Bacillati</taxon>
        <taxon>Actinomycetota</taxon>
        <taxon>Actinomycetes</taxon>
        <taxon>Streptosporangiales</taxon>
        <taxon>Nocardiopsidaceae</taxon>
        <taxon>Nocardiopsis</taxon>
    </lineage>
</organism>
<evidence type="ECO:0000313" key="3">
    <source>
        <dbReference type="Proteomes" id="UP001055940"/>
    </source>
</evidence>
<dbReference type="SMART" id="SM00960">
    <property type="entry name" value="Robl_LC7"/>
    <property type="match status" value="1"/>
</dbReference>
<gene>
    <name evidence="2" type="ORF">NE857_32520</name>
</gene>
<keyword evidence="3" id="KW-1185">Reference proteome</keyword>
<sequence length="140" mass="14696">MVSAVHPGQESDLSWLLSNLVDRVPHTRSVVLLSSDGLKKAVSGLDVESAEQLAAIASGLFSLSRGAGLKFGGNETVRQVIVELDETLLFVASAGSGSVLAVLAGREADAGVLGYEMSQLINSVRPFLTTPTRSSDQRSR</sequence>
<dbReference type="Proteomes" id="UP001055940">
    <property type="component" value="Chromosome"/>
</dbReference>
<dbReference type="SUPFAM" id="SSF103196">
    <property type="entry name" value="Roadblock/LC7 domain"/>
    <property type="match status" value="1"/>
</dbReference>
<accession>A0ABY5D7B3</accession>
<dbReference type="EMBL" id="CP099837">
    <property type="protein sequence ID" value="USY19897.1"/>
    <property type="molecule type" value="Genomic_DNA"/>
</dbReference>
<name>A0ABY5D7B3_9ACTN</name>